<organism evidence="1 2">
    <name type="scientific">Leucogyrophana mollusca</name>
    <dbReference type="NCBI Taxonomy" id="85980"/>
    <lineage>
        <taxon>Eukaryota</taxon>
        <taxon>Fungi</taxon>
        <taxon>Dikarya</taxon>
        <taxon>Basidiomycota</taxon>
        <taxon>Agaricomycotina</taxon>
        <taxon>Agaricomycetes</taxon>
        <taxon>Agaricomycetidae</taxon>
        <taxon>Boletales</taxon>
        <taxon>Boletales incertae sedis</taxon>
        <taxon>Leucogyrophana</taxon>
    </lineage>
</organism>
<evidence type="ECO:0000313" key="2">
    <source>
        <dbReference type="Proteomes" id="UP000790709"/>
    </source>
</evidence>
<accession>A0ACB8BI60</accession>
<comment type="caution">
    <text evidence="1">The sequence shown here is derived from an EMBL/GenBank/DDBJ whole genome shotgun (WGS) entry which is preliminary data.</text>
</comment>
<keyword evidence="2" id="KW-1185">Reference proteome</keyword>
<protein>
    <submittedName>
        <fullName evidence="1">Cytochrome P450</fullName>
    </submittedName>
</protein>
<proteinExistence type="predicted"/>
<sequence length="521" mass="58240">MVWPLDTRFALLLSISVAAAVLVDRLAKKRRGTSLPLPPGPKPLPVVGNVLSLDSKEPWNTYAEWGAVYGDLIYARFLNQDVIIINSEKIAKELLEKRSNNYSDRPFIATREPFGWTFNFGLTPYGDEWRLCRRLIHQTFRADASLSFRPMQIRKAHQLLNNLLDDPINYVAHFQTYGASIGMSTVYDYDAAPRDDPLVEIVNRALVLGIKVMTPERAVLLSAFPFLARLPSWFPGATIKRDAVLSCKYIAEMIERPYEYVQKSMAEGTAAPSLVSEILKRMEHEENDRVDQLEKALKQTSSTAFAAAAETTSSALLFFILAMVLNPDLQQRAHAEIDAVVDAGRLPNFDDRPSLPYIEGIVRETMRWQPVIPMGAPHATTNSDVYEGYFIPKGAMIIPNAWAMSRDESVYPNGSKFKPDRWLDEDGKLTNAEPPVFTFGFGRRICPGRYTADASIWAGIASILATFEFSKAKDAQGKDIDFVPTFSSGVGRHPDPFPCSIVPRSTRLSAEKLAQLIRTSA</sequence>
<evidence type="ECO:0000313" key="1">
    <source>
        <dbReference type="EMBL" id="KAH7925530.1"/>
    </source>
</evidence>
<reference evidence="1" key="1">
    <citation type="journal article" date="2021" name="New Phytol.">
        <title>Evolutionary innovations through gain and loss of genes in the ectomycorrhizal Boletales.</title>
        <authorList>
            <person name="Wu G."/>
            <person name="Miyauchi S."/>
            <person name="Morin E."/>
            <person name="Kuo A."/>
            <person name="Drula E."/>
            <person name="Varga T."/>
            <person name="Kohler A."/>
            <person name="Feng B."/>
            <person name="Cao Y."/>
            <person name="Lipzen A."/>
            <person name="Daum C."/>
            <person name="Hundley H."/>
            <person name="Pangilinan J."/>
            <person name="Johnson J."/>
            <person name="Barry K."/>
            <person name="LaButti K."/>
            <person name="Ng V."/>
            <person name="Ahrendt S."/>
            <person name="Min B."/>
            <person name="Choi I.G."/>
            <person name="Park H."/>
            <person name="Plett J.M."/>
            <person name="Magnuson J."/>
            <person name="Spatafora J.W."/>
            <person name="Nagy L.G."/>
            <person name="Henrissat B."/>
            <person name="Grigoriev I.V."/>
            <person name="Yang Z.L."/>
            <person name="Xu J."/>
            <person name="Martin F.M."/>
        </authorList>
    </citation>
    <scope>NUCLEOTIDE SEQUENCE</scope>
    <source>
        <strain evidence="1">KUC20120723A-06</strain>
    </source>
</reference>
<dbReference type="Proteomes" id="UP000790709">
    <property type="component" value="Unassembled WGS sequence"/>
</dbReference>
<name>A0ACB8BI60_9AGAM</name>
<gene>
    <name evidence="1" type="ORF">BV22DRAFT_1104895</name>
</gene>
<dbReference type="EMBL" id="MU266400">
    <property type="protein sequence ID" value="KAH7925530.1"/>
    <property type="molecule type" value="Genomic_DNA"/>
</dbReference>